<dbReference type="Pfam" id="PF00535">
    <property type="entry name" value="Glycos_transf_2"/>
    <property type="match status" value="1"/>
</dbReference>
<evidence type="ECO:0000256" key="1">
    <source>
        <dbReference type="ARBA" id="ARBA00006739"/>
    </source>
</evidence>
<dbReference type="CDD" id="cd06423">
    <property type="entry name" value="CESA_like"/>
    <property type="match status" value="1"/>
</dbReference>
<dbReference type="EMBL" id="ASJR01000043">
    <property type="protein sequence ID" value="ERP30693.1"/>
    <property type="molecule type" value="Genomic_DNA"/>
</dbReference>
<proteinExistence type="inferred from homology"/>
<accession>U7D415</accession>
<reference evidence="6 7" key="1">
    <citation type="journal article" date="2013" name="Environ. Microbiol.">
        <title>Genome analysis of Chitinivibrio alkaliphilus gen. nov., sp. nov., a novel extremely haloalkaliphilic anaerobic chitinolytic bacterium from the candidate phylum Termite Group 3.</title>
        <authorList>
            <person name="Sorokin D.Y."/>
            <person name="Gumerov V.M."/>
            <person name="Rakitin A.L."/>
            <person name="Beletsky A.V."/>
            <person name="Damste J.S."/>
            <person name="Muyzer G."/>
            <person name="Mardanov A.V."/>
            <person name="Ravin N.V."/>
        </authorList>
    </citation>
    <scope>NUCLEOTIDE SEQUENCE [LARGE SCALE GENOMIC DNA]</scope>
    <source>
        <strain evidence="6 7">ACht1</strain>
    </source>
</reference>
<feature type="transmembrane region" description="Helical" evidence="4">
    <location>
        <begin position="337"/>
        <end position="359"/>
    </location>
</feature>
<dbReference type="InterPro" id="IPR001173">
    <property type="entry name" value="Glyco_trans_2-like"/>
</dbReference>
<evidence type="ECO:0000256" key="2">
    <source>
        <dbReference type="ARBA" id="ARBA00022676"/>
    </source>
</evidence>
<comment type="caution">
    <text evidence="6">The sequence shown here is derived from an EMBL/GenBank/DDBJ whole genome shotgun (WGS) entry which is preliminary data.</text>
</comment>
<dbReference type="Proteomes" id="UP000017148">
    <property type="component" value="Unassembled WGS sequence"/>
</dbReference>
<dbReference type="InterPro" id="IPR029044">
    <property type="entry name" value="Nucleotide-diphossugar_trans"/>
</dbReference>
<dbReference type="Gene3D" id="3.90.550.10">
    <property type="entry name" value="Spore Coat Polysaccharide Biosynthesis Protein SpsA, Chain A"/>
    <property type="match status" value="1"/>
</dbReference>
<feature type="transmembrane region" description="Helical" evidence="4">
    <location>
        <begin position="36"/>
        <end position="60"/>
    </location>
</feature>
<keyword evidence="7" id="KW-1185">Reference proteome</keyword>
<evidence type="ECO:0000259" key="5">
    <source>
        <dbReference type="Pfam" id="PF00535"/>
    </source>
</evidence>
<comment type="similarity">
    <text evidence="1">Belongs to the glycosyltransferase 2 family.</text>
</comment>
<protein>
    <submittedName>
        <fullName evidence="6">Glycosyl transferase family 2</fullName>
    </submittedName>
</protein>
<dbReference type="AlphaFoldDB" id="U7D415"/>
<dbReference type="RefSeq" id="WP_022637817.1">
    <property type="nucleotide sequence ID" value="NZ_ASJR01000043.1"/>
</dbReference>
<feature type="domain" description="Glycosyltransferase 2-like" evidence="5">
    <location>
        <begin position="78"/>
        <end position="253"/>
    </location>
</feature>
<dbReference type="PANTHER" id="PTHR43630">
    <property type="entry name" value="POLY-BETA-1,6-N-ACETYL-D-GLUCOSAMINE SYNTHASE"/>
    <property type="match status" value="1"/>
</dbReference>
<keyword evidence="4" id="KW-0472">Membrane</keyword>
<feature type="transmembrane region" description="Helical" evidence="4">
    <location>
        <begin position="404"/>
        <end position="427"/>
    </location>
</feature>
<keyword evidence="4" id="KW-0812">Transmembrane</keyword>
<feature type="transmembrane region" description="Helical" evidence="4">
    <location>
        <begin position="371"/>
        <end position="392"/>
    </location>
</feature>
<dbReference type="PANTHER" id="PTHR43630:SF1">
    <property type="entry name" value="POLY-BETA-1,6-N-ACETYL-D-GLUCOSAMINE SYNTHASE"/>
    <property type="match status" value="1"/>
</dbReference>
<dbReference type="PATRIC" id="fig|1313304.3.peg.2361"/>
<evidence type="ECO:0000313" key="7">
    <source>
        <dbReference type="Proteomes" id="UP000017148"/>
    </source>
</evidence>
<name>U7D415_9BACT</name>
<evidence type="ECO:0000313" key="6">
    <source>
        <dbReference type="EMBL" id="ERP30693.1"/>
    </source>
</evidence>
<dbReference type="SUPFAM" id="SSF53448">
    <property type="entry name" value="Nucleotide-diphospho-sugar transferases"/>
    <property type="match status" value="1"/>
</dbReference>
<keyword evidence="4" id="KW-1133">Transmembrane helix</keyword>
<keyword evidence="2" id="KW-0328">Glycosyltransferase</keyword>
<sequence>MIKPMDNFFLDLSLFYINIAGEIAHRLDAIPLVMRLFPFFLLLEVPYQLLISVGIIKYYFIHTAEKHTPSSLYSPRISVILTCYSEGERVGKSIRSLIHQEYSGDIEILAVVDGSEKNAKTSAAAHRYAREADTMRGRTVRVIDKKVRGGRVSSLNAGSLYSTGSIIMNLDGDTSVDNDMAHKIVRHFRDPLVLAVSGNIRVRNISCNVVTHLQGLEYCLGIGGGRTGLSEIGMINNISGAFGAFRRTVVEKIGGWDTGTAEDLDITIRLKEFMGRNPKLKIVFDPHATSHTDVPDRFRDLITQRFRWDGDLAFLYIKKYWRIFTPKIVGWKNFLQLTVYGLGIQIVLPFLLVLFHVWLMVNFPAGHVAGILSFTYLVYTLFTAIFYFQYLWMISREKKKDILLIPWIFVYPAYAFILRIMMTLFILKELLFEAHRYSSMAPQWVLEKGKF</sequence>
<dbReference type="STRING" id="1313304.CALK_2488"/>
<keyword evidence="3 6" id="KW-0808">Transferase</keyword>
<evidence type="ECO:0000256" key="3">
    <source>
        <dbReference type="ARBA" id="ARBA00022679"/>
    </source>
</evidence>
<dbReference type="OrthoDB" id="5352625at2"/>
<gene>
    <name evidence="6" type="ORF">CALK_2488</name>
</gene>
<organism evidence="6 7">
    <name type="scientific">Chitinivibrio alkaliphilus ACht1</name>
    <dbReference type="NCBI Taxonomy" id="1313304"/>
    <lineage>
        <taxon>Bacteria</taxon>
        <taxon>Pseudomonadati</taxon>
        <taxon>Fibrobacterota</taxon>
        <taxon>Chitinivibrionia</taxon>
        <taxon>Chitinivibrionales</taxon>
        <taxon>Chitinivibrionaceae</taxon>
        <taxon>Chitinivibrio</taxon>
    </lineage>
</organism>
<evidence type="ECO:0000256" key="4">
    <source>
        <dbReference type="SAM" id="Phobius"/>
    </source>
</evidence>
<dbReference type="eggNOG" id="COG1215">
    <property type="taxonomic scope" value="Bacteria"/>
</dbReference>
<dbReference type="GO" id="GO:0016757">
    <property type="term" value="F:glycosyltransferase activity"/>
    <property type="evidence" value="ECO:0007669"/>
    <property type="project" value="UniProtKB-KW"/>
</dbReference>